<proteinExistence type="predicted"/>
<keyword evidence="1" id="KW-0472">Membrane</keyword>
<gene>
    <name evidence="2" type="ORF">METZ01_LOCUS493631</name>
</gene>
<name>A0A383D891_9ZZZZ</name>
<keyword evidence="1" id="KW-1133">Transmembrane helix</keyword>
<accession>A0A383D891</accession>
<feature type="transmembrane region" description="Helical" evidence="1">
    <location>
        <begin position="56"/>
        <end position="74"/>
    </location>
</feature>
<keyword evidence="1" id="KW-0812">Transmembrane</keyword>
<feature type="non-terminal residue" evidence="2">
    <location>
        <position position="103"/>
    </location>
</feature>
<sequence>VDDLRLTEMNGICQRRPMGRKADVDRIVNAVETAEKLTSAEFVVALEPRSGSYRDIDLIFAVSLNFIVMLLAFYHPTFVVSYWVPLNLIILFALAWLFSAYTP</sequence>
<reference evidence="2" key="1">
    <citation type="submission" date="2018-05" db="EMBL/GenBank/DDBJ databases">
        <authorList>
            <person name="Lanie J.A."/>
            <person name="Ng W.-L."/>
            <person name="Kazmierczak K.M."/>
            <person name="Andrzejewski T.M."/>
            <person name="Davidsen T.M."/>
            <person name="Wayne K.J."/>
            <person name="Tettelin H."/>
            <person name="Glass J.I."/>
            <person name="Rusch D."/>
            <person name="Podicherti R."/>
            <person name="Tsui H.-C.T."/>
            <person name="Winkler M.E."/>
        </authorList>
    </citation>
    <scope>NUCLEOTIDE SEQUENCE</scope>
</reference>
<feature type="transmembrane region" description="Helical" evidence="1">
    <location>
        <begin position="80"/>
        <end position="101"/>
    </location>
</feature>
<organism evidence="2">
    <name type="scientific">marine metagenome</name>
    <dbReference type="NCBI Taxonomy" id="408172"/>
    <lineage>
        <taxon>unclassified sequences</taxon>
        <taxon>metagenomes</taxon>
        <taxon>ecological metagenomes</taxon>
    </lineage>
</organism>
<protein>
    <submittedName>
        <fullName evidence="2">Uncharacterized protein</fullName>
    </submittedName>
</protein>
<dbReference type="EMBL" id="UINC01215196">
    <property type="protein sequence ID" value="SVE40777.1"/>
    <property type="molecule type" value="Genomic_DNA"/>
</dbReference>
<dbReference type="AlphaFoldDB" id="A0A383D891"/>
<evidence type="ECO:0000256" key="1">
    <source>
        <dbReference type="SAM" id="Phobius"/>
    </source>
</evidence>
<feature type="non-terminal residue" evidence="2">
    <location>
        <position position="1"/>
    </location>
</feature>
<evidence type="ECO:0000313" key="2">
    <source>
        <dbReference type="EMBL" id="SVE40777.1"/>
    </source>
</evidence>